<keyword evidence="2 6" id="KW-0812">Transmembrane</keyword>
<evidence type="ECO:0000256" key="6">
    <source>
        <dbReference type="SAM" id="Phobius"/>
    </source>
</evidence>
<feature type="compositionally biased region" description="Basic residues" evidence="5">
    <location>
        <begin position="482"/>
        <end position="491"/>
    </location>
</feature>
<evidence type="ECO:0000256" key="2">
    <source>
        <dbReference type="ARBA" id="ARBA00022692"/>
    </source>
</evidence>
<accession>A0AAV9MRT7</accession>
<feature type="region of interest" description="Disordered" evidence="5">
    <location>
        <begin position="980"/>
        <end position="1024"/>
    </location>
</feature>
<evidence type="ECO:0000259" key="7">
    <source>
        <dbReference type="Pfam" id="PF10334"/>
    </source>
</evidence>
<evidence type="ECO:0000256" key="4">
    <source>
        <dbReference type="ARBA" id="ARBA00023136"/>
    </source>
</evidence>
<feature type="transmembrane region" description="Helical" evidence="6">
    <location>
        <begin position="594"/>
        <end position="614"/>
    </location>
</feature>
<sequence>MGLTVILGMGLGWGWGVLTMKAALVARPQADTNARLAELQRAATQNTTNVGQLSGQTTYAQVLIFEGFMLDARVTAVYYCMICVLIYALARMRVANPKFTLVQIFGTIISDIFLTTGPILPSFSGKIPLVLIKPAATAIGIGALCNILIFPESTSHIVLNNIKQILSPMIEFVDACRISLDTGARPLSRQRLKTAKAQGVASFRALEARMGFLPLDVSVCRWNSQDIGELKKPLRFVFITWIGLLEAQISRSQSTERLAQLQERSEAMKLGKVSEMQPKFGRHQIAQQLDFAQLFRNAETEDLITKSMSALHESSTPLLRKCNEAIQAMIETLSVVNEKKWYGRPSEEALSEMLQRHEKLLVDLRRECETFVATTTPRILDHHTHLFDVNGNLAPSPSLGAVPLRGVVLGLIFEERFTIFARSVTQLLAQFVALEGQRKTQRLWLPVGLRHFGSWVSGRQPTPQITPTSPELEMEKEESRSRPRHRHRKNKAASGEKDSQSQLPNASEQLASIHLHRGKTRSPLGRFVLASTHWISSTAGMFALRMVIATIAVAIPAAIPSSSGFYYREKGLWALIMAQLGLVPYAADFTFGLILRIGGTVIGGIFGMVVWYIGAGNGPGNSYGMAAIFVPFIIVLMWLRLFASPAFMQAFIITGATLYLTAAYSWVDTHIPSYGNPGVGYSVFWRRIVLVLVGFTASAVVTYFPRPPNAGRHYRRVLSRTLSSFQDRYALLVTHATHVEHENDTVGQSNVHPLGKTGFMTTVEKSTIDTADLLSSILGPIQLLKFEFSSTDFTAEGLGKITLLTTNINFNLFQLFYYLSQLPPEFKRRFFLLSGAFGEQFVGDFMGVLSLLSHSLETGNALPHVLPAPLTVRAFRGRVETFYHPHAEEHIGQNSNTVESMDNINHETGEESTTHINSVLGPIKRQMLETKNEGFRKYCVVLSSMVGLLNAIDDMVLVVKEELGEAHFVDIEKWTGGLGAPDRRSVHVADGDDETGAGNEVSDVNIKDNDTEQSTRKEKKTIAV</sequence>
<feature type="transmembrane region" description="Helical" evidence="6">
    <location>
        <begin position="127"/>
        <end position="150"/>
    </location>
</feature>
<evidence type="ECO:0000259" key="8">
    <source>
        <dbReference type="Pfam" id="PF10337"/>
    </source>
</evidence>
<name>A0AAV9MRT7_9EURO</name>
<dbReference type="InterPro" id="IPR018823">
    <property type="entry name" value="ArAE_2_N"/>
</dbReference>
<feature type="transmembrane region" description="Helical" evidence="6">
    <location>
        <begin position="646"/>
        <end position="667"/>
    </location>
</feature>
<evidence type="ECO:0008006" key="12">
    <source>
        <dbReference type="Google" id="ProtNLM"/>
    </source>
</evidence>
<dbReference type="Pfam" id="PF10337">
    <property type="entry name" value="ArAE_2_N"/>
    <property type="match status" value="1"/>
</dbReference>
<keyword evidence="3 6" id="KW-1133">Transmembrane helix</keyword>
<evidence type="ECO:0000256" key="1">
    <source>
        <dbReference type="ARBA" id="ARBA00004141"/>
    </source>
</evidence>
<feature type="transmembrane region" description="Helical" evidence="6">
    <location>
        <begin position="542"/>
        <end position="559"/>
    </location>
</feature>
<dbReference type="InterPro" id="IPR018820">
    <property type="entry name" value="BRE4-related_DUF2421"/>
</dbReference>
<evidence type="ECO:0000256" key="3">
    <source>
        <dbReference type="ARBA" id="ARBA00022989"/>
    </source>
</evidence>
<organism evidence="10 11">
    <name type="scientific">Exophiala bonariae</name>
    <dbReference type="NCBI Taxonomy" id="1690606"/>
    <lineage>
        <taxon>Eukaryota</taxon>
        <taxon>Fungi</taxon>
        <taxon>Dikarya</taxon>
        <taxon>Ascomycota</taxon>
        <taxon>Pezizomycotina</taxon>
        <taxon>Eurotiomycetes</taxon>
        <taxon>Chaetothyriomycetidae</taxon>
        <taxon>Chaetothyriales</taxon>
        <taxon>Herpotrichiellaceae</taxon>
        <taxon>Exophiala</taxon>
    </lineage>
</organism>
<dbReference type="InterPro" id="IPR049453">
    <property type="entry name" value="Memb_transporter_dom"/>
</dbReference>
<feature type="transmembrane region" description="Helical" evidence="6">
    <location>
        <begin position="571"/>
        <end position="587"/>
    </location>
</feature>
<comment type="caution">
    <text evidence="10">The sequence shown here is derived from an EMBL/GenBank/DDBJ whole genome shotgun (WGS) entry which is preliminary data.</text>
</comment>
<proteinExistence type="predicted"/>
<dbReference type="Proteomes" id="UP001358417">
    <property type="component" value="Unassembled WGS sequence"/>
</dbReference>
<dbReference type="PANTHER" id="PTHR37994">
    <property type="entry name" value="ARAE_2_N DOMAIN-CONTAINING PROTEIN-RELATED"/>
    <property type="match status" value="1"/>
</dbReference>
<feature type="compositionally biased region" description="Basic and acidic residues" evidence="5">
    <location>
        <begin position="981"/>
        <end position="990"/>
    </location>
</feature>
<dbReference type="GO" id="GO:0016020">
    <property type="term" value="C:membrane"/>
    <property type="evidence" value="ECO:0007669"/>
    <property type="project" value="UniProtKB-SubCell"/>
</dbReference>
<feature type="domain" description="DUF2421" evidence="7">
    <location>
        <begin position="705"/>
        <end position="967"/>
    </location>
</feature>
<dbReference type="PANTHER" id="PTHR37994:SF3">
    <property type="entry name" value="ER TRANSPORTER 6TM N-TERMINAL DOMAIN-CONTAINING PROTEIN"/>
    <property type="match status" value="1"/>
</dbReference>
<feature type="domain" description="Integral membrane bound transporter" evidence="9">
    <location>
        <begin position="569"/>
        <end position="700"/>
    </location>
</feature>
<feature type="transmembrane region" description="Helical" evidence="6">
    <location>
        <begin position="102"/>
        <end position="121"/>
    </location>
</feature>
<evidence type="ECO:0000259" key="9">
    <source>
        <dbReference type="Pfam" id="PF13515"/>
    </source>
</evidence>
<keyword evidence="11" id="KW-1185">Reference proteome</keyword>
<feature type="region of interest" description="Disordered" evidence="5">
    <location>
        <begin position="458"/>
        <end position="504"/>
    </location>
</feature>
<dbReference type="Pfam" id="PF13515">
    <property type="entry name" value="FUSC_2"/>
    <property type="match status" value="1"/>
</dbReference>
<feature type="transmembrane region" description="Helical" evidence="6">
    <location>
        <begin position="620"/>
        <end position="639"/>
    </location>
</feature>
<comment type="subcellular location">
    <subcellularLocation>
        <location evidence="1">Membrane</location>
        <topology evidence="1">Multi-pass membrane protein</topology>
    </subcellularLocation>
</comment>
<feature type="transmembrane region" description="Helical" evidence="6">
    <location>
        <begin position="72"/>
        <end position="90"/>
    </location>
</feature>
<feature type="domain" description="Putative ER transporter 6TM N-terminal" evidence="8">
    <location>
        <begin position="3"/>
        <end position="371"/>
    </location>
</feature>
<evidence type="ECO:0000313" key="11">
    <source>
        <dbReference type="Proteomes" id="UP001358417"/>
    </source>
</evidence>
<gene>
    <name evidence="10" type="ORF">LTR84_011379</name>
</gene>
<keyword evidence="4 6" id="KW-0472">Membrane</keyword>
<evidence type="ECO:0000256" key="5">
    <source>
        <dbReference type="SAM" id="MobiDB-lite"/>
    </source>
</evidence>
<dbReference type="AlphaFoldDB" id="A0AAV9MRT7"/>
<protein>
    <recommendedName>
        <fullName evidence="12">ER transporter 6TM N-terminal domain-containing protein</fullName>
    </recommendedName>
</protein>
<dbReference type="EMBL" id="JAVRRD010000056">
    <property type="protein sequence ID" value="KAK5043572.1"/>
    <property type="molecule type" value="Genomic_DNA"/>
</dbReference>
<evidence type="ECO:0000313" key="10">
    <source>
        <dbReference type="EMBL" id="KAK5043572.1"/>
    </source>
</evidence>
<dbReference type="GeneID" id="89979532"/>
<dbReference type="RefSeq" id="XP_064699957.1">
    <property type="nucleotide sequence ID" value="XM_064854911.1"/>
</dbReference>
<reference evidence="10 11" key="1">
    <citation type="submission" date="2023-08" db="EMBL/GenBank/DDBJ databases">
        <title>Black Yeasts Isolated from many extreme environments.</title>
        <authorList>
            <person name="Coleine C."/>
            <person name="Stajich J.E."/>
            <person name="Selbmann L."/>
        </authorList>
    </citation>
    <scope>NUCLEOTIDE SEQUENCE [LARGE SCALE GENOMIC DNA]</scope>
    <source>
        <strain evidence="10 11">CCFEE 5792</strain>
    </source>
</reference>
<dbReference type="Pfam" id="PF10334">
    <property type="entry name" value="BRE4"/>
    <property type="match status" value="1"/>
</dbReference>
<feature type="compositionally biased region" description="Basic and acidic residues" evidence="5">
    <location>
        <begin position="1005"/>
        <end position="1016"/>
    </location>
</feature>
<feature type="transmembrane region" description="Helical" evidence="6">
    <location>
        <begin position="687"/>
        <end position="705"/>
    </location>
</feature>
<feature type="compositionally biased region" description="Polar residues" evidence="5">
    <location>
        <begin position="458"/>
        <end position="469"/>
    </location>
</feature>